<dbReference type="AlphaFoldDB" id="A0A3B0XF31"/>
<name>A0A3B0XF31_9ZZZZ</name>
<proteinExistence type="predicted"/>
<evidence type="ECO:0000313" key="1">
    <source>
        <dbReference type="EMBL" id="VAW66888.1"/>
    </source>
</evidence>
<sequence length="268" mass="31381">MQWISDLRNIIDRREILKIRLKDILKGLLLLIIIADINAAELKISEINSSELNSSELSLALYYDEVEEGVEAQHMRYLINDRFLRIDNGREQADFILFDIDKKIIYSVNHDDQTILKIDNIPWKMPEWKSPEFKFSVSDKLEIVQGAPEVHNKPVYNYQLSADNKVCTQVFLIKDTYAAQMNILYLYQQVLSGQQVATLKNTPVEFHTPCFLTDQVYHAGDYYHLGLPLQITYSRGYMKLLKDFREISVNKNLFVLPEKYKLYKAFSE</sequence>
<reference evidence="1" key="1">
    <citation type="submission" date="2018-06" db="EMBL/GenBank/DDBJ databases">
        <authorList>
            <person name="Zhirakovskaya E."/>
        </authorList>
    </citation>
    <scope>NUCLEOTIDE SEQUENCE</scope>
</reference>
<gene>
    <name evidence="1" type="ORF">MNBD_GAMMA09-3115</name>
</gene>
<evidence type="ECO:0008006" key="2">
    <source>
        <dbReference type="Google" id="ProtNLM"/>
    </source>
</evidence>
<protein>
    <recommendedName>
        <fullName evidence="2">DUF4412 domain-containing protein</fullName>
    </recommendedName>
</protein>
<organism evidence="1">
    <name type="scientific">hydrothermal vent metagenome</name>
    <dbReference type="NCBI Taxonomy" id="652676"/>
    <lineage>
        <taxon>unclassified sequences</taxon>
        <taxon>metagenomes</taxon>
        <taxon>ecological metagenomes</taxon>
    </lineage>
</organism>
<dbReference type="EMBL" id="UOFI01000087">
    <property type="protein sequence ID" value="VAW66888.1"/>
    <property type="molecule type" value="Genomic_DNA"/>
</dbReference>
<accession>A0A3B0XF31</accession>